<evidence type="ECO:0000313" key="4">
    <source>
        <dbReference type="EMBL" id="AJI21437.1"/>
    </source>
</evidence>
<dbReference type="Pfam" id="PF06054">
    <property type="entry name" value="CoiA_nuc"/>
    <property type="match status" value="1"/>
</dbReference>
<evidence type="ECO:0000313" key="5">
    <source>
        <dbReference type="Proteomes" id="UP000031829"/>
    </source>
</evidence>
<dbReference type="HOGENOM" id="CLU_057999_3_0_9"/>
<feature type="domain" description="Competence protein CoiA nuclease-like" evidence="1">
    <location>
        <begin position="66"/>
        <end position="220"/>
    </location>
</feature>
<dbReference type="Proteomes" id="UP000031829">
    <property type="component" value="Chromosome"/>
</dbReference>
<dbReference type="RefSeq" id="WP_034654371.1">
    <property type="nucleotide sequence ID" value="NZ_BCVB01000007.1"/>
</dbReference>
<accession>A0A0B6AK80</accession>
<name>A0A0B6AK80_PRIM2</name>
<feature type="domain" description="Competence protein CoiA-like N-terminal" evidence="2">
    <location>
        <begin position="17"/>
        <end position="60"/>
    </location>
</feature>
<reference evidence="4 5" key="1">
    <citation type="journal article" date="2015" name="Genome Announc.">
        <title>Complete genome sequences for 35 biothreat assay-relevant bacillus species.</title>
        <authorList>
            <person name="Johnson S.L."/>
            <person name="Daligault H.E."/>
            <person name="Davenport K.W."/>
            <person name="Jaissle J."/>
            <person name="Frey K.G."/>
            <person name="Ladner J.T."/>
            <person name="Broomall S.M."/>
            <person name="Bishop-Lilly K.A."/>
            <person name="Bruce D.C."/>
            <person name="Gibbons H.S."/>
            <person name="Coyne S.R."/>
            <person name="Lo C.C."/>
            <person name="Meincke L."/>
            <person name="Munk A.C."/>
            <person name="Koroleva G.I."/>
            <person name="Rosenzweig C.N."/>
            <person name="Palacios G.F."/>
            <person name="Redden C.L."/>
            <person name="Minogue T.D."/>
            <person name="Chain P.S."/>
        </authorList>
    </citation>
    <scope>NUCLEOTIDE SEQUENCE [LARGE SCALE GENOMIC DNA]</scope>
    <source>
        <strain evidence="5">ATCC 14581 / DSM 32 / JCM 2506 / NBRC 15308 / NCIMB 9376 / NCTC 10342 / NRRL B-14308 / VKM B-512</strain>
    </source>
</reference>
<dbReference type="InterPro" id="IPR057253">
    <property type="entry name" value="CoiA-like_N"/>
</dbReference>
<dbReference type="EMBL" id="CP009920">
    <property type="protein sequence ID" value="AJI21437.1"/>
    <property type="molecule type" value="Genomic_DNA"/>
</dbReference>
<dbReference type="GeneID" id="93641077"/>
<protein>
    <submittedName>
        <fullName evidence="4">Competence CoiA-like family protein</fullName>
    </submittedName>
</protein>
<proteinExistence type="predicted"/>
<dbReference type="Pfam" id="PF25164">
    <property type="entry name" value="CoiA_N"/>
    <property type="match status" value="1"/>
</dbReference>
<evidence type="ECO:0000259" key="1">
    <source>
        <dbReference type="Pfam" id="PF06054"/>
    </source>
</evidence>
<feature type="domain" description="Competence protein CoiA C-terminal" evidence="3">
    <location>
        <begin position="227"/>
        <end position="373"/>
    </location>
</feature>
<evidence type="ECO:0000259" key="3">
    <source>
        <dbReference type="Pfam" id="PF25166"/>
    </source>
</evidence>
<dbReference type="PIRSF" id="PIRSF007487">
    <property type="entry name" value="Competence-induced_CoiA_bac"/>
    <property type="match status" value="1"/>
</dbReference>
<dbReference type="KEGG" id="bmeg:BG04_3011"/>
<organism evidence="4 5">
    <name type="scientific">Priestia megaterium (strain ATCC 14581 / DSM 32 / CCUG 1817 / JCM 2506 / NBRC 15308 / NCIMB 9376 / NCTC 10342 / NRRL B-14308 / VKM B-512 / Ford 19)</name>
    <name type="common">Bacillus megaterium</name>
    <dbReference type="NCBI Taxonomy" id="1348623"/>
    <lineage>
        <taxon>Bacteria</taxon>
        <taxon>Bacillati</taxon>
        <taxon>Bacillota</taxon>
        <taxon>Bacilli</taxon>
        <taxon>Bacillales</taxon>
        <taxon>Bacillaceae</taxon>
        <taxon>Priestia</taxon>
    </lineage>
</organism>
<dbReference type="InterPro" id="IPR010330">
    <property type="entry name" value="CoiA_nuc"/>
</dbReference>
<sequence>MLVAQTEEGLISLAQRFSLEQLKLWKKEKQFYCPSCQSPVQLKVGTKKIPHFAHLKKTCVAQHEGETDYHLDGKRKLFHWFSSHLEVELESYLPDIMQRPDLLVDTPSQKYAIEFQCATLSSSALTKRSIHYEKGNYMPLWIMGAKRMKRLSTYMYQLSFQEWQFLTLSDYTPTLLYFSPSTNQLLKLEHLIPFSSQICYAQLVVLSPHEHTFHDLFSTHTQPQFFSSWIKKKKAWRTHYILYPNQKLQPFLHALYENNIPPSHIPAEAGMPLPSLYMVETSAIIWQTWLLLDLMQQKQVGDLVTEKELGRLWLYRIHKRHIVFRSLPMAPVAVEQPLFEYIEVLCRLGMLTYITSGVYKIRRPYTIPKQTSDAFLEDGQMMKRWLNQAKEVT</sequence>
<dbReference type="Pfam" id="PF25166">
    <property type="entry name" value="CoiA_C"/>
    <property type="match status" value="1"/>
</dbReference>
<evidence type="ECO:0000259" key="2">
    <source>
        <dbReference type="Pfam" id="PF25164"/>
    </source>
</evidence>
<gene>
    <name evidence="4" type="ORF">BG04_3011</name>
</gene>
<dbReference type="InterPro" id="IPR021176">
    <property type="entry name" value="Competence-induced_CoiA"/>
</dbReference>
<dbReference type="InterPro" id="IPR057252">
    <property type="entry name" value="CoiA_C"/>
</dbReference>
<dbReference type="AlphaFoldDB" id="A0A0B6AK80"/>